<evidence type="ECO:0000313" key="3">
    <source>
        <dbReference type="Proteomes" id="UP000634136"/>
    </source>
</evidence>
<dbReference type="Proteomes" id="UP000634136">
    <property type="component" value="Unassembled WGS sequence"/>
</dbReference>
<accession>A0A834WFD7</accession>
<evidence type="ECO:0000313" key="2">
    <source>
        <dbReference type="EMBL" id="KAF7820657.1"/>
    </source>
</evidence>
<organism evidence="2 3">
    <name type="scientific">Senna tora</name>
    <dbReference type="NCBI Taxonomy" id="362788"/>
    <lineage>
        <taxon>Eukaryota</taxon>
        <taxon>Viridiplantae</taxon>
        <taxon>Streptophyta</taxon>
        <taxon>Embryophyta</taxon>
        <taxon>Tracheophyta</taxon>
        <taxon>Spermatophyta</taxon>
        <taxon>Magnoliopsida</taxon>
        <taxon>eudicotyledons</taxon>
        <taxon>Gunneridae</taxon>
        <taxon>Pentapetalae</taxon>
        <taxon>rosids</taxon>
        <taxon>fabids</taxon>
        <taxon>Fabales</taxon>
        <taxon>Fabaceae</taxon>
        <taxon>Caesalpinioideae</taxon>
        <taxon>Cassia clade</taxon>
        <taxon>Senna</taxon>
    </lineage>
</organism>
<comment type="caution">
    <text evidence="2">The sequence shown here is derived from an EMBL/GenBank/DDBJ whole genome shotgun (WGS) entry which is preliminary data.</text>
</comment>
<dbReference type="EMBL" id="JAAIUW010000008">
    <property type="protein sequence ID" value="KAF7820657.1"/>
    <property type="molecule type" value="Genomic_DNA"/>
</dbReference>
<keyword evidence="1" id="KW-0472">Membrane</keyword>
<protein>
    <submittedName>
        <fullName evidence="2">Uncharacterized protein</fullName>
    </submittedName>
</protein>
<name>A0A834WFD7_9FABA</name>
<keyword evidence="3" id="KW-1185">Reference proteome</keyword>
<sequence>MGMKLKSGMGGLKKSGDGLGLVGMGGFRFLVGWVTGLGWLGGGWVKGGGSVLGLEVGGWGHGLEGDGDSVLG</sequence>
<proteinExistence type="predicted"/>
<feature type="transmembrane region" description="Helical" evidence="1">
    <location>
        <begin position="21"/>
        <end position="40"/>
    </location>
</feature>
<reference evidence="2" key="1">
    <citation type="submission" date="2020-09" db="EMBL/GenBank/DDBJ databases">
        <title>Genome-Enabled Discovery of Anthraquinone Biosynthesis in Senna tora.</title>
        <authorList>
            <person name="Kang S.-H."/>
            <person name="Pandey R.P."/>
            <person name="Lee C.-M."/>
            <person name="Sim J.-S."/>
            <person name="Jeong J.-T."/>
            <person name="Choi B.-S."/>
            <person name="Jung M."/>
            <person name="Ginzburg D."/>
            <person name="Zhao K."/>
            <person name="Won S.Y."/>
            <person name="Oh T.-J."/>
            <person name="Yu Y."/>
            <person name="Kim N.-H."/>
            <person name="Lee O.R."/>
            <person name="Lee T.-H."/>
            <person name="Bashyal P."/>
            <person name="Kim T.-S."/>
            <person name="Lee W.-H."/>
            <person name="Kawkins C."/>
            <person name="Kim C.-K."/>
            <person name="Kim J.S."/>
            <person name="Ahn B.O."/>
            <person name="Rhee S.Y."/>
            <person name="Sohng J.K."/>
        </authorList>
    </citation>
    <scope>NUCLEOTIDE SEQUENCE</scope>
    <source>
        <tissue evidence="2">Leaf</tissue>
    </source>
</reference>
<keyword evidence="1" id="KW-0812">Transmembrane</keyword>
<keyword evidence="1" id="KW-1133">Transmembrane helix</keyword>
<evidence type="ECO:0000256" key="1">
    <source>
        <dbReference type="SAM" id="Phobius"/>
    </source>
</evidence>
<gene>
    <name evidence="2" type="ORF">G2W53_026112</name>
</gene>
<dbReference type="AlphaFoldDB" id="A0A834WFD7"/>